<proteinExistence type="predicted"/>
<keyword evidence="16" id="KW-1185">Reference proteome</keyword>
<feature type="domain" description="Pre-SET" evidence="12">
    <location>
        <begin position="363"/>
        <end position="425"/>
    </location>
</feature>
<keyword evidence="3" id="KW-0489">Methyltransferase</keyword>
<evidence type="ECO:0000259" key="12">
    <source>
        <dbReference type="PROSITE" id="PS50867"/>
    </source>
</evidence>
<dbReference type="InterPro" id="IPR003105">
    <property type="entry name" value="SRA_YDG"/>
</dbReference>
<evidence type="ECO:0000256" key="6">
    <source>
        <dbReference type="ARBA" id="ARBA00022853"/>
    </source>
</evidence>
<evidence type="ECO:0008006" key="17">
    <source>
        <dbReference type="Google" id="ProtNLM"/>
    </source>
</evidence>
<feature type="domain" description="Post-SET" evidence="13">
    <location>
        <begin position="594"/>
        <end position="610"/>
    </location>
</feature>
<evidence type="ECO:0000313" key="16">
    <source>
        <dbReference type="Proteomes" id="UP001054252"/>
    </source>
</evidence>
<dbReference type="AlphaFoldDB" id="A0AAV5I075"/>
<evidence type="ECO:0000256" key="9">
    <source>
        <dbReference type="PROSITE-ProRule" id="PRU00358"/>
    </source>
</evidence>
<evidence type="ECO:0000259" key="13">
    <source>
        <dbReference type="PROSITE" id="PS50868"/>
    </source>
</evidence>
<reference evidence="15 16" key="1">
    <citation type="journal article" date="2021" name="Commun. Biol.">
        <title>The genome of Shorea leprosula (Dipterocarpaceae) highlights the ecological relevance of drought in aseasonal tropical rainforests.</title>
        <authorList>
            <person name="Ng K.K.S."/>
            <person name="Kobayashi M.J."/>
            <person name="Fawcett J.A."/>
            <person name="Hatakeyama M."/>
            <person name="Paape T."/>
            <person name="Ng C.H."/>
            <person name="Ang C.C."/>
            <person name="Tnah L.H."/>
            <person name="Lee C.T."/>
            <person name="Nishiyama T."/>
            <person name="Sese J."/>
            <person name="O'Brien M.J."/>
            <person name="Copetti D."/>
            <person name="Mohd Noor M.I."/>
            <person name="Ong R.C."/>
            <person name="Putra M."/>
            <person name="Sireger I.Z."/>
            <person name="Indrioko S."/>
            <person name="Kosugi Y."/>
            <person name="Izuno A."/>
            <person name="Isagi Y."/>
            <person name="Lee S.L."/>
            <person name="Shimizu K.K."/>
        </authorList>
    </citation>
    <scope>NUCLEOTIDE SEQUENCE [LARGE SCALE GENOMIC DNA]</scope>
    <source>
        <strain evidence="15">214</strain>
    </source>
</reference>
<dbReference type="GO" id="GO:0032259">
    <property type="term" value="P:methylation"/>
    <property type="evidence" value="ECO:0007669"/>
    <property type="project" value="UniProtKB-KW"/>
</dbReference>
<evidence type="ECO:0000313" key="15">
    <source>
        <dbReference type="EMBL" id="GKU92906.1"/>
    </source>
</evidence>
<keyword evidence="4" id="KW-0808">Transferase</keyword>
<comment type="caution">
    <text evidence="15">The sequence shown here is derived from an EMBL/GenBank/DDBJ whole genome shotgun (WGS) entry which is preliminary data.</text>
</comment>
<dbReference type="Proteomes" id="UP001054252">
    <property type="component" value="Unassembled WGS sequence"/>
</dbReference>
<dbReference type="PROSITE" id="PS50868">
    <property type="entry name" value="POST_SET"/>
    <property type="match status" value="1"/>
</dbReference>
<evidence type="ECO:0000256" key="10">
    <source>
        <dbReference type="SAM" id="MobiDB-lite"/>
    </source>
</evidence>
<evidence type="ECO:0000256" key="2">
    <source>
        <dbReference type="ARBA" id="ARBA00022454"/>
    </source>
</evidence>
<evidence type="ECO:0000256" key="8">
    <source>
        <dbReference type="ARBA" id="ARBA00023328"/>
    </source>
</evidence>
<evidence type="ECO:0000256" key="7">
    <source>
        <dbReference type="ARBA" id="ARBA00023242"/>
    </source>
</evidence>
<dbReference type="PANTHER" id="PTHR45660:SF91">
    <property type="entry name" value="HISTONE-LYSINE N-METHYLTRANSFERASE, H3 LYSINE-9 SPECIFIC SUVH4-LIKE ISOFORM X1"/>
    <property type="match status" value="1"/>
</dbReference>
<name>A0AAV5I075_9ROSI</name>
<dbReference type="GO" id="GO:0000775">
    <property type="term" value="C:chromosome, centromeric region"/>
    <property type="evidence" value="ECO:0007669"/>
    <property type="project" value="UniProtKB-SubCell"/>
</dbReference>
<comment type="subcellular location">
    <subcellularLocation>
        <location evidence="1">Chromosome</location>
        <location evidence="1">Centromere</location>
    </subcellularLocation>
    <subcellularLocation>
        <location evidence="9">Nucleus</location>
    </subcellularLocation>
</comment>
<dbReference type="InterPro" id="IPR051357">
    <property type="entry name" value="H3K9_HMTase_SUVAR3-9"/>
</dbReference>
<dbReference type="SMART" id="SM00317">
    <property type="entry name" value="SET"/>
    <property type="match status" value="1"/>
</dbReference>
<sequence length="610" mass="68820">MSEGRRVSLRLQTIPQEKRPYYGSPPKRSMDSADEFCKKKTKVDDKKVEFSEDSSPLENGEVKGLDLEETVGKRTEDSYFFADLRGLSTVLRLRETLRRFNLYVLAKEGDNSCKKPQKKEGVIYLKKKIGDVEGFKVGHRFSSRAEMLDVGFHGQVQGGIDYMGKSYEKLEEYKGYTFPLAVSVVLSGKYEDDLDNMEEIVYTGQGGNDLLGKKHQVEDQVLLRGNLALKNSIEQSVPVRVIRGHKCRNSPVGKVYIYDGLYEVVNYWSEIGISGFNVFKFRMKRLVGQEKLTNHNQVHFIHKKLSRVVPESPSFVCKDISNGQEAVPIPVTNLYDPLTVPVGFQYIKSNQIAENVSLPPEAPGCKCKGNCTNTRTCSCAHLNGGDFPYVKGNGGRLIEPKDVVFECGPNCGCGPECVNRASQKELKYHLEVYRTEEKGWAVRSWDFIPSGSPICEYIGVLRKSDELENISENDYIFDIDCWQTVKEIGGRERRLGDVSFPTSNLLHEVDEKKLESEPESEFCIDAGSFGNFARFINHCCEPNLFVQCVLSSHHDIRLARVVLFAADDIPPMQELTYDYGYALDSVTGPDGKIKQLPCHCGAAECRKRLY</sequence>
<organism evidence="15 16">
    <name type="scientific">Rubroshorea leprosula</name>
    <dbReference type="NCBI Taxonomy" id="152421"/>
    <lineage>
        <taxon>Eukaryota</taxon>
        <taxon>Viridiplantae</taxon>
        <taxon>Streptophyta</taxon>
        <taxon>Embryophyta</taxon>
        <taxon>Tracheophyta</taxon>
        <taxon>Spermatophyta</taxon>
        <taxon>Magnoliopsida</taxon>
        <taxon>eudicotyledons</taxon>
        <taxon>Gunneridae</taxon>
        <taxon>Pentapetalae</taxon>
        <taxon>rosids</taxon>
        <taxon>malvids</taxon>
        <taxon>Malvales</taxon>
        <taxon>Dipterocarpaceae</taxon>
        <taxon>Rubroshorea</taxon>
    </lineage>
</organism>
<evidence type="ECO:0000256" key="1">
    <source>
        <dbReference type="ARBA" id="ARBA00004584"/>
    </source>
</evidence>
<dbReference type="SMART" id="SM00468">
    <property type="entry name" value="PreSET"/>
    <property type="match status" value="1"/>
</dbReference>
<dbReference type="GO" id="GO:0003690">
    <property type="term" value="F:double-stranded DNA binding"/>
    <property type="evidence" value="ECO:0007669"/>
    <property type="project" value="TreeGrafter"/>
</dbReference>
<dbReference type="EMBL" id="BPVZ01000006">
    <property type="protein sequence ID" value="GKU92906.1"/>
    <property type="molecule type" value="Genomic_DNA"/>
</dbReference>
<dbReference type="PANTHER" id="PTHR45660">
    <property type="entry name" value="HISTONE-LYSINE N-METHYLTRANSFERASE SETMAR"/>
    <property type="match status" value="1"/>
</dbReference>
<dbReference type="Pfam" id="PF02182">
    <property type="entry name" value="SAD_SRA"/>
    <property type="match status" value="1"/>
</dbReference>
<evidence type="ECO:0000256" key="5">
    <source>
        <dbReference type="ARBA" id="ARBA00022691"/>
    </source>
</evidence>
<dbReference type="SMART" id="SM00466">
    <property type="entry name" value="SRA"/>
    <property type="match status" value="1"/>
</dbReference>
<dbReference type="Pfam" id="PF00856">
    <property type="entry name" value="SET"/>
    <property type="match status" value="1"/>
</dbReference>
<feature type="domain" description="SET" evidence="11">
    <location>
        <begin position="428"/>
        <end position="580"/>
    </location>
</feature>
<dbReference type="InterPro" id="IPR003616">
    <property type="entry name" value="Post-SET_dom"/>
</dbReference>
<dbReference type="GO" id="GO:0042054">
    <property type="term" value="F:histone methyltransferase activity"/>
    <property type="evidence" value="ECO:0007669"/>
    <property type="project" value="InterPro"/>
</dbReference>
<dbReference type="PROSITE" id="PS50280">
    <property type="entry name" value="SET"/>
    <property type="match status" value="1"/>
</dbReference>
<dbReference type="InterPro" id="IPR025794">
    <property type="entry name" value="H3-K9-MeTrfase_plant"/>
</dbReference>
<gene>
    <name evidence="15" type="ORF">SLEP1_g6565</name>
</gene>
<evidence type="ECO:0000259" key="11">
    <source>
        <dbReference type="PROSITE" id="PS50280"/>
    </source>
</evidence>
<dbReference type="GO" id="GO:0005634">
    <property type="term" value="C:nucleus"/>
    <property type="evidence" value="ECO:0007669"/>
    <property type="project" value="UniProtKB-SubCell"/>
</dbReference>
<dbReference type="InterPro" id="IPR036987">
    <property type="entry name" value="SRA-YDG_sf"/>
</dbReference>
<accession>A0AAV5I075</accession>
<protein>
    <recommendedName>
        <fullName evidence="17">Histone-lysine N-methyltransferase, H3 lysine-9 specific SUVH4-like</fullName>
    </recommendedName>
</protein>
<dbReference type="PROSITE" id="PS50867">
    <property type="entry name" value="PRE_SET"/>
    <property type="match status" value="1"/>
</dbReference>
<dbReference type="GO" id="GO:0008270">
    <property type="term" value="F:zinc ion binding"/>
    <property type="evidence" value="ECO:0007669"/>
    <property type="project" value="InterPro"/>
</dbReference>
<dbReference type="PROSITE" id="PS51015">
    <property type="entry name" value="YDG"/>
    <property type="match status" value="1"/>
</dbReference>
<dbReference type="SUPFAM" id="SSF82199">
    <property type="entry name" value="SET domain"/>
    <property type="match status" value="1"/>
</dbReference>
<dbReference type="SMART" id="SM00508">
    <property type="entry name" value="PostSET"/>
    <property type="match status" value="1"/>
</dbReference>
<evidence type="ECO:0000256" key="4">
    <source>
        <dbReference type="ARBA" id="ARBA00022679"/>
    </source>
</evidence>
<dbReference type="InterPro" id="IPR015947">
    <property type="entry name" value="PUA-like_sf"/>
</dbReference>
<dbReference type="InterPro" id="IPR046341">
    <property type="entry name" value="SET_dom_sf"/>
</dbReference>
<keyword evidence="8" id="KW-0137">Centromere</keyword>
<dbReference type="SUPFAM" id="SSF88697">
    <property type="entry name" value="PUA domain-like"/>
    <property type="match status" value="1"/>
</dbReference>
<dbReference type="Gene3D" id="2.170.270.10">
    <property type="entry name" value="SET domain"/>
    <property type="match status" value="1"/>
</dbReference>
<feature type="region of interest" description="Disordered" evidence="10">
    <location>
        <begin position="1"/>
        <end position="34"/>
    </location>
</feature>
<evidence type="ECO:0000259" key="14">
    <source>
        <dbReference type="PROSITE" id="PS51015"/>
    </source>
</evidence>
<dbReference type="Pfam" id="PF05033">
    <property type="entry name" value="Pre-SET"/>
    <property type="match status" value="1"/>
</dbReference>
<dbReference type="InterPro" id="IPR001214">
    <property type="entry name" value="SET_dom"/>
</dbReference>
<dbReference type="InterPro" id="IPR007728">
    <property type="entry name" value="Pre-SET_dom"/>
</dbReference>
<dbReference type="Gene3D" id="2.30.280.10">
    <property type="entry name" value="SRA-YDG"/>
    <property type="match status" value="1"/>
</dbReference>
<keyword evidence="6" id="KW-0156">Chromatin regulator</keyword>
<keyword evidence="7 9" id="KW-0539">Nucleus</keyword>
<keyword evidence="2" id="KW-0158">Chromosome</keyword>
<keyword evidence="5" id="KW-0949">S-adenosyl-L-methionine</keyword>
<evidence type="ECO:0000256" key="3">
    <source>
        <dbReference type="ARBA" id="ARBA00022603"/>
    </source>
</evidence>
<dbReference type="PROSITE" id="PS51575">
    <property type="entry name" value="SAM_MT43_SUVAR39_2"/>
    <property type="match status" value="1"/>
</dbReference>
<feature type="domain" description="YDG" evidence="14">
    <location>
        <begin position="130"/>
        <end position="285"/>
    </location>
</feature>